<dbReference type="GO" id="GO:0005975">
    <property type="term" value="P:carbohydrate metabolic process"/>
    <property type="evidence" value="ECO:0007669"/>
    <property type="project" value="InterPro"/>
</dbReference>
<keyword evidence="3 8" id="KW-0378">Hydrolase</keyword>
<reference evidence="8 9" key="1">
    <citation type="submission" date="2020-08" db="EMBL/GenBank/DDBJ databases">
        <title>Genomic Encyclopedia of Type Strains, Phase III (KMG-III): the genomes of soil and plant-associated and newly described type strains.</title>
        <authorList>
            <person name="Whitman W."/>
        </authorList>
    </citation>
    <scope>NUCLEOTIDE SEQUENCE [LARGE SCALE GENOMIC DNA]</scope>
    <source>
        <strain evidence="8 9">CECT 5862</strain>
    </source>
</reference>
<sequence>MKELKAHDLRCEYRTNPIGLETVRPRLSWKLAASGRGILQSAYQIQVDESADFLEPMWDSGKVESDQSVHVEYGGVEPKPRTRYWYRVKVWDQADRESAWSDAAYWEMALGGIGEWRGVWITPPNIDGKAGETPDYLRKAFNVQGQLAKARLYATALGVYKLYVNGRQVDDSLLAPGWTSYRKRLQYQTYDITHLVQPGGNAIGAILGNGWYMGYLGWEGANRFYGEERALLAQLHLTYADGREELVATDGTWQCGRGGLLKSELYFGEWFDARAEPEGWSTPRFEAADWSRVSLPSYDMDRLAAQENEPVRMIEKLHPIAAFVTPRGEKVLDMGQNMVGWMRFRVTASPGCTITLRHAEVLDEAGNFYTLNLRTALQEVRYICKGEGQESFEPLFSFQGFRYVAVEGWPSAEWSLESVGGIFEGCVIHTDMEQTGRFSCSDELLNQLQRNIVWGQRGNFLEIPTDCPQRDERLGWTGDAQVFIRTAAFQYNVAPFFTKWLKDLALDQLPDGGVPHVVPDLPFCGYNSSAWSDAAVICPWTLYQCYGDERMLRDQYPSMKAWVEYVYAQGDDRFLWNTGFHFGDWLALDGTDGRPIGSTPKDLIATAYYAHSTRLLANAATALGFLDDARKYEDLHRNVVEAFRSEFVTPSGRIASPTQTAHVIALMFDLLAEADRPRAAQWLAAHIRDKQVHLTTGFVGTPYICHVLSRFGYHDLACELVLQREYPSWLYSVTKGATTVWEHWDGIKPDGTMWSEEMNSFNHYAFGAVGDWLYRALAGLDQEPEVPGYKRIRIRPRPGPGLTNAEAVYASMYGTIRSYWSMGDTGILELDADIPPNTTATIILPDVRTDRITESGMSLESADGIRVLHASEAELRLEAGSGSYHFRAQLRSE</sequence>
<dbReference type="Gene3D" id="2.60.40.10">
    <property type="entry name" value="Immunoglobulins"/>
    <property type="match status" value="1"/>
</dbReference>
<dbReference type="PIRSF" id="PIRSF010631">
    <property type="entry name" value="A-rhamnsds"/>
    <property type="match status" value="1"/>
</dbReference>
<feature type="domain" description="Bacterial alpha-L-rhamnosidase N-terminal" evidence="5">
    <location>
        <begin position="146"/>
        <end position="314"/>
    </location>
</feature>
<dbReference type="RefSeq" id="WP_183603431.1">
    <property type="nucleotide sequence ID" value="NZ_JACHXK010000018.1"/>
</dbReference>
<comment type="catalytic activity">
    <reaction evidence="1">
        <text>Hydrolysis of terminal non-reducing alpha-L-rhamnose residues in alpha-L-rhamnosides.</text>
        <dbReference type="EC" id="3.2.1.40"/>
    </reaction>
</comment>
<evidence type="ECO:0000256" key="1">
    <source>
        <dbReference type="ARBA" id="ARBA00001445"/>
    </source>
</evidence>
<feature type="domain" description="Alpha-L-rhamnosidase concanavalin-like" evidence="4">
    <location>
        <begin position="326"/>
        <end position="419"/>
    </location>
</feature>
<organism evidence="8 9">
    <name type="scientific">Paenibacillus phyllosphaerae</name>
    <dbReference type="NCBI Taxonomy" id="274593"/>
    <lineage>
        <taxon>Bacteria</taxon>
        <taxon>Bacillati</taxon>
        <taxon>Bacillota</taxon>
        <taxon>Bacilli</taxon>
        <taxon>Bacillales</taxon>
        <taxon>Paenibacillaceae</taxon>
        <taxon>Paenibacillus</taxon>
    </lineage>
</organism>
<dbReference type="InterPro" id="IPR035396">
    <property type="entry name" value="Bac_rhamnosid6H"/>
</dbReference>
<protein>
    <recommendedName>
        <fullName evidence="2">alpha-L-rhamnosidase</fullName>
        <ecNumber evidence="2">3.2.1.40</ecNumber>
    </recommendedName>
</protein>
<comment type="caution">
    <text evidence="8">The sequence shown here is derived from an EMBL/GenBank/DDBJ whole genome shotgun (WGS) entry which is preliminary data.</text>
</comment>
<dbReference type="Gene3D" id="1.50.10.10">
    <property type="match status" value="1"/>
</dbReference>
<feature type="domain" description="Alpha-L-rhamnosidase C-terminal" evidence="7">
    <location>
        <begin position="784"/>
        <end position="855"/>
    </location>
</feature>
<dbReference type="Pfam" id="PF05592">
    <property type="entry name" value="Bac_rhamnosid"/>
    <property type="match status" value="1"/>
</dbReference>
<proteinExistence type="predicted"/>
<dbReference type="InterPro" id="IPR035398">
    <property type="entry name" value="Bac_rhamnosid_C"/>
</dbReference>
<dbReference type="InterPro" id="IPR008902">
    <property type="entry name" value="Rhamnosid_concanavalin"/>
</dbReference>
<feature type="domain" description="Alpha-L-rhamnosidase six-hairpin glycosidase" evidence="6">
    <location>
        <begin position="433"/>
        <end position="776"/>
    </location>
</feature>
<dbReference type="EMBL" id="JACHXK010000018">
    <property type="protein sequence ID" value="MBB3113342.1"/>
    <property type="molecule type" value="Genomic_DNA"/>
</dbReference>
<evidence type="ECO:0000259" key="6">
    <source>
        <dbReference type="Pfam" id="PF17389"/>
    </source>
</evidence>
<dbReference type="SUPFAM" id="SSF48208">
    <property type="entry name" value="Six-hairpin glycosidases"/>
    <property type="match status" value="1"/>
</dbReference>
<dbReference type="Gene3D" id="2.60.120.260">
    <property type="entry name" value="Galactose-binding domain-like"/>
    <property type="match status" value="2"/>
</dbReference>
<dbReference type="EC" id="3.2.1.40" evidence="2"/>
<dbReference type="GO" id="GO:0030596">
    <property type="term" value="F:alpha-L-rhamnosidase activity"/>
    <property type="evidence" value="ECO:0007669"/>
    <property type="project" value="UniProtKB-EC"/>
</dbReference>
<dbReference type="InterPro" id="IPR012341">
    <property type="entry name" value="6hp_glycosidase-like_sf"/>
</dbReference>
<evidence type="ECO:0000259" key="7">
    <source>
        <dbReference type="Pfam" id="PF17390"/>
    </source>
</evidence>
<gene>
    <name evidence="8" type="ORF">FHS18_005454</name>
</gene>
<evidence type="ECO:0000313" key="8">
    <source>
        <dbReference type="EMBL" id="MBB3113342.1"/>
    </source>
</evidence>
<dbReference type="Pfam" id="PF17389">
    <property type="entry name" value="Bac_rhamnosid6H"/>
    <property type="match status" value="1"/>
</dbReference>
<dbReference type="Pfam" id="PF08531">
    <property type="entry name" value="Bac_rhamnosid_N"/>
    <property type="match status" value="1"/>
</dbReference>
<dbReference type="InterPro" id="IPR016007">
    <property type="entry name" value="Alpha_rhamnosid"/>
</dbReference>
<evidence type="ECO:0000256" key="2">
    <source>
        <dbReference type="ARBA" id="ARBA00012652"/>
    </source>
</evidence>
<dbReference type="PANTHER" id="PTHR33307:SF6">
    <property type="entry name" value="ALPHA-RHAMNOSIDASE (EUROFUNG)-RELATED"/>
    <property type="match status" value="1"/>
</dbReference>
<dbReference type="Pfam" id="PF25788">
    <property type="entry name" value="Ig_Rha78A_N"/>
    <property type="match status" value="1"/>
</dbReference>
<dbReference type="InterPro" id="IPR008928">
    <property type="entry name" value="6-hairpin_glycosidase_sf"/>
</dbReference>
<name>A0A7W5B342_9BACL</name>
<dbReference type="Gene3D" id="2.60.420.10">
    <property type="entry name" value="Maltose phosphorylase, domain 3"/>
    <property type="match status" value="1"/>
</dbReference>
<accession>A0A7W5B342</accession>
<dbReference type="Proteomes" id="UP000570361">
    <property type="component" value="Unassembled WGS sequence"/>
</dbReference>
<dbReference type="Pfam" id="PF17390">
    <property type="entry name" value="Bac_rhamnosid_C"/>
    <property type="match status" value="1"/>
</dbReference>
<evidence type="ECO:0000256" key="3">
    <source>
        <dbReference type="ARBA" id="ARBA00022801"/>
    </source>
</evidence>
<evidence type="ECO:0000313" key="9">
    <source>
        <dbReference type="Proteomes" id="UP000570361"/>
    </source>
</evidence>
<keyword evidence="9" id="KW-1185">Reference proteome</keyword>
<evidence type="ECO:0000259" key="4">
    <source>
        <dbReference type="Pfam" id="PF05592"/>
    </source>
</evidence>
<dbReference type="InterPro" id="IPR013783">
    <property type="entry name" value="Ig-like_fold"/>
</dbReference>
<keyword evidence="8" id="KW-0326">Glycosidase</keyword>
<dbReference type="InterPro" id="IPR013737">
    <property type="entry name" value="Bac_rhamnosid_N"/>
</dbReference>
<dbReference type="PANTHER" id="PTHR33307">
    <property type="entry name" value="ALPHA-RHAMNOSIDASE (EUROFUNG)"/>
    <property type="match status" value="1"/>
</dbReference>
<dbReference type="AlphaFoldDB" id="A0A7W5B342"/>
<evidence type="ECO:0000259" key="5">
    <source>
        <dbReference type="Pfam" id="PF08531"/>
    </source>
</evidence>